<evidence type="ECO:0000259" key="3">
    <source>
        <dbReference type="Pfam" id="PF13884"/>
    </source>
</evidence>
<gene>
    <name evidence="4" type="ORF">UFOVP1339_61</name>
</gene>
<dbReference type="GO" id="GO:0098015">
    <property type="term" value="C:virus tail"/>
    <property type="evidence" value="ECO:0007669"/>
    <property type="project" value="UniProtKB-KW"/>
</dbReference>
<dbReference type="InterPro" id="IPR030392">
    <property type="entry name" value="S74_ICA"/>
</dbReference>
<name>A0A6J5RXP8_9CAUD</name>
<dbReference type="EMBL" id="LR797300">
    <property type="protein sequence ID" value="CAB4200684.1"/>
    <property type="molecule type" value="Genomic_DNA"/>
</dbReference>
<evidence type="ECO:0000256" key="2">
    <source>
        <dbReference type="ARBA" id="ARBA00022732"/>
    </source>
</evidence>
<reference evidence="4" key="1">
    <citation type="submission" date="2020-05" db="EMBL/GenBank/DDBJ databases">
        <authorList>
            <person name="Chiriac C."/>
            <person name="Salcher M."/>
            <person name="Ghai R."/>
            <person name="Kavagutti S V."/>
        </authorList>
    </citation>
    <scope>NUCLEOTIDE SEQUENCE</scope>
</reference>
<evidence type="ECO:0000313" key="4">
    <source>
        <dbReference type="EMBL" id="CAB4200684.1"/>
    </source>
</evidence>
<keyword evidence="2" id="KW-0946">Virion</keyword>
<evidence type="ECO:0000256" key="1">
    <source>
        <dbReference type="ARBA" id="ARBA00004328"/>
    </source>
</evidence>
<protein>
    <recommendedName>
        <fullName evidence="3">Peptidase S74 domain-containing protein</fullName>
    </recommendedName>
</protein>
<organism evidence="4">
    <name type="scientific">uncultured Caudovirales phage</name>
    <dbReference type="NCBI Taxonomy" id="2100421"/>
    <lineage>
        <taxon>Viruses</taxon>
        <taxon>Duplodnaviria</taxon>
        <taxon>Heunggongvirae</taxon>
        <taxon>Uroviricota</taxon>
        <taxon>Caudoviricetes</taxon>
        <taxon>Peduoviridae</taxon>
        <taxon>Maltschvirus</taxon>
        <taxon>Maltschvirus maltsch</taxon>
    </lineage>
</organism>
<proteinExistence type="predicted"/>
<sequence>MREFPLRFGLYSAGVAFKSGANPGSNGNGTSTTTSKVELPAWVDSASQSNYGQAVQVADSLKGPDTANRVAGMTPEAQASIAALQGNAGSTDAAFKSAQGTTAGVAGYTPANVNAGLLANTDLNPYMNPYTKDVTNAGLSALEVQRQQAQNGNADMAIKSKAFGGSRFGVQSAVTDAASAVGAGNLVANSNAANFAQAQAAATGDLNRTLTADTTNQQAGLTGAGLNLSAAAQEGQLATQGQSAFLAGNQAALQGQTLLQQQEQAKLDAAHQLYTEQQQFPVQQLQIKEGALGMSPYGQTQTSTSPVAQGNGAMQTAGTVGAGIGLLGSLASAAPAFMAMSDETMKTDITKVGKDKATGLTQYAYRYKGDPKSYPKVVGPMAQDIAKKFPGQTANVGGKIAVNLGFGPMQDAFRG</sequence>
<feature type="domain" description="Peptidase S74" evidence="3">
    <location>
        <begin position="341"/>
        <end position="390"/>
    </location>
</feature>
<comment type="subcellular location">
    <subcellularLocation>
        <location evidence="1">Virion</location>
    </subcellularLocation>
</comment>
<accession>A0A6J5RXP8</accession>
<keyword evidence="2" id="KW-1227">Viral tail protein</keyword>
<dbReference type="Pfam" id="PF13884">
    <property type="entry name" value="Peptidase_S74"/>
    <property type="match status" value="1"/>
</dbReference>